<sequence>MSKYLIAHIGHSANCEHICWWKADSKGYTICIEKAGLYDEKEAVAICKYGICIAVKKDYVESLSKSTPYYRRGNGELEKLYDGENHVVIPNAKDEWAELMNFRIDCGKTEKPTPIGKKARSIYLPSWVIDKGLS</sequence>
<evidence type="ECO:0000313" key="1">
    <source>
        <dbReference type="EMBL" id="ACG60397.1"/>
    </source>
</evidence>
<name>B5AX94_9CAUD</name>
<organism evidence="1 2">
    <name type="scientific">Iodobacter phage PhiPLPE</name>
    <dbReference type="NCBI Taxonomy" id="551895"/>
    <lineage>
        <taxon>Viruses</taxon>
        <taxon>Duplodnaviria</taxon>
        <taxon>Heunggongvirae</taxon>
        <taxon>Uroviricota</taxon>
        <taxon>Caudoviricetes</taxon>
        <taxon>Iodovirus</taxon>
        <taxon>Iodovirus PLPE</taxon>
    </lineage>
</organism>
<proteinExistence type="predicted"/>
<dbReference type="Proteomes" id="UP000001862">
    <property type="component" value="Segment"/>
</dbReference>
<protein>
    <submittedName>
        <fullName evidence="1">Uncharacterized protein</fullName>
    </submittedName>
</protein>
<gene>
    <name evidence="1" type="ORF">phiPLPE_75</name>
</gene>
<dbReference type="GeneID" id="6779480"/>
<accession>B5AX94</accession>
<evidence type="ECO:0000313" key="2">
    <source>
        <dbReference type="Proteomes" id="UP000001862"/>
    </source>
</evidence>
<dbReference type="RefSeq" id="YP_002128509.1">
    <property type="nucleotide sequence ID" value="NC_011142.1"/>
</dbReference>
<dbReference type="KEGG" id="vg:6779480"/>
<dbReference type="EMBL" id="EU876853">
    <property type="protein sequence ID" value="ACG60397.1"/>
    <property type="molecule type" value="Genomic_DNA"/>
</dbReference>
<keyword evidence="2" id="KW-1185">Reference proteome</keyword>
<reference evidence="2" key="1">
    <citation type="journal article" date="2009" name="Environ. Microbiol. Rep.">
        <title>Isolation and genomic characterization of the first phage infecting Iodobacteria: ?PLPE, a myovirus having a novel set of features.</title>
        <authorList>
            <person name="Leblanc C."/>
            <person name="Caumont-Sarcos A."/>
            <person name="Comeau A.M."/>
            <person name="Krisch H.M."/>
        </authorList>
    </citation>
    <scope>NUCLEOTIDE SEQUENCE [LARGE SCALE GENOMIC DNA]</scope>
</reference>